<gene>
    <name evidence="2" type="ORF">B9Z19DRAFT_1066238</name>
</gene>
<accession>A0A2T6ZNB4</accession>
<dbReference type="Proteomes" id="UP000244722">
    <property type="component" value="Unassembled WGS sequence"/>
</dbReference>
<reference evidence="2 3" key="1">
    <citation type="submission" date="2017-04" db="EMBL/GenBank/DDBJ databases">
        <title>Draft genome sequence of Tuber borchii Vittad., a whitish edible truffle.</title>
        <authorList>
            <consortium name="DOE Joint Genome Institute"/>
            <person name="Murat C."/>
            <person name="Kuo A."/>
            <person name="Barry K.W."/>
            <person name="Clum A."/>
            <person name="Dockter R.B."/>
            <person name="Fauchery L."/>
            <person name="Iotti M."/>
            <person name="Kohler A."/>
            <person name="Labutti K."/>
            <person name="Lindquist E.A."/>
            <person name="Lipzen A."/>
            <person name="Ohm R.A."/>
            <person name="Wang M."/>
            <person name="Grigoriev I.V."/>
            <person name="Zambonelli A."/>
            <person name="Martin F.M."/>
        </authorList>
    </citation>
    <scope>NUCLEOTIDE SEQUENCE [LARGE SCALE GENOMIC DNA]</scope>
    <source>
        <strain evidence="2 3">Tbo3840</strain>
    </source>
</reference>
<sequence length="382" mass="41935">MAEICATGSTADYQSYIPRRFSTPSTPTSTTPSASSTPAPSPTQASTPPNLQMSQKAPAPGTPMAHNPEPTTTVEGSDTNLPTTPNASPSFTKISSLIAKENTILFSTSGRLARYVQGRIRQCLLSGNGCYLLIKGVSPDKMELIDRALERLQIARQARCTYDALLRCLIIRLMPNAPHQNTGGGFFFKIQSKVAALPGHSDLSYFTVGSTRFPGKPKGKEGDQGLKPSSRRNANDWPSLMVEVGDSQTLKLLQADAEWWLLESSRQTKMVIIINIEKHPHSIRIECWEMIPDPNKRGTRTRTPKIPGFIQFFDIDNSGDITHDPKFYDLTISYDHIFDDHSLIPKAASAPKGASAPKAPPDIIILHDELSAWALHMYSGFD</sequence>
<evidence type="ECO:0000313" key="2">
    <source>
        <dbReference type="EMBL" id="PUU76924.1"/>
    </source>
</evidence>
<keyword evidence="3" id="KW-1185">Reference proteome</keyword>
<feature type="compositionally biased region" description="Polar residues" evidence="1">
    <location>
        <begin position="69"/>
        <end position="88"/>
    </location>
</feature>
<dbReference type="OrthoDB" id="76567at2759"/>
<feature type="compositionally biased region" description="Low complexity" evidence="1">
    <location>
        <begin position="22"/>
        <end position="49"/>
    </location>
</feature>
<feature type="region of interest" description="Disordered" evidence="1">
    <location>
        <begin position="214"/>
        <end position="237"/>
    </location>
</feature>
<dbReference type="EMBL" id="NESQ01000169">
    <property type="protein sequence ID" value="PUU76924.1"/>
    <property type="molecule type" value="Genomic_DNA"/>
</dbReference>
<dbReference type="AlphaFoldDB" id="A0A2T6ZNB4"/>
<proteinExistence type="predicted"/>
<protein>
    <submittedName>
        <fullName evidence="2">Uncharacterized protein</fullName>
    </submittedName>
</protein>
<evidence type="ECO:0000313" key="3">
    <source>
        <dbReference type="Proteomes" id="UP000244722"/>
    </source>
</evidence>
<name>A0A2T6ZNB4_TUBBO</name>
<feature type="region of interest" description="Disordered" evidence="1">
    <location>
        <begin position="1"/>
        <end position="88"/>
    </location>
</feature>
<comment type="caution">
    <text evidence="2">The sequence shown here is derived from an EMBL/GenBank/DDBJ whole genome shotgun (WGS) entry which is preliminary data.</text>
</comment>
<organism evidence="2 3">
    <name type="scientific">Tuber borchii</name>
    <name type="common">White truffle</name>
    <dbReference type="NCBI Taxonomy" id="42251"/>
    <lineage>
        <taxon>Eukaryota</taxon>
        <taxon>Fungi</taxon>
        <taxon>Dikarya</taxon>
        <taxon>Ascomycota</taxon>
        <taxon>Pezizomycotina</taxon>
        <taxon>Pezizomycetes</taxon>
        <taxon>Pezizales</taxon>
        <taxon>Tuberaceae</taxon>
        <taxon>Tuber</taxon>
    </lineage>
</organism>
<dbReference type="STRING" id="42251.A0A2T6ZNB4"/>
<evidence type="ECO:0000256" key="1">
    <source>
        <dbReference type="SAM" id="MobiDB-lite"/>
    </source>
</evidence>